<name>A0A1X7ASX2_9GAMM</name>
<feature type="chain" id="PRO_5011965090" evidence="5">
    <location>
        <begin position="24"/>
        <end position="567"/>
    </location>
</feature>
<accession>A0A1X7ASX2</accession>
<evidence type="ECO:0000313" key="8">
    <source>
        <dbReference type="Proteomes" id="UP000196573"/>
    </source>
</evidence>
<dbReference type="GO" id="GO:0006952">
    <property type="term" value="P:defense response"/>
    <property type="evidence" value="ECO:0007669"/>
    <property type="project" value="UniProtKB-KW"/>
</dbReference>
<dbReference type="GO" id="GO:0005576">
    <property type="term" value="C:extracellular region"/>
    <property type="evidence" value="ECO:0007669"/>
    <property type="project" value="InterPro"/>
</dbReference>
<dbReference type="GO" id="GO:0030246">
    <property type="term" value="F:carbohydrate binding"/>
    <property type="evidence" value="ECO:0007669"/>
    <property type="project" value="InterPro"/>
</dbReference>
<dbReference type="GO" id="GO:0016998">
    <property type="term" value="P:cell wall macromolecule catabolic process"/>
    <property type="evidence" value="ECO:0007669"/>
    <property type="project" value="InterPro"/>
</dbReference>
<dbReference type="InterPro" id="IPR003610">
    <property type="entry name" value="CBM5/12"/>
</dbReference>
<dbReference type="GO" id="GO:0006032">
    <property type="term" value="P:chitin catabolic process"/>
    <property type="evidence" value="ECO:0007669"/>
    <property type="project" value="InterPro"/>
</dbReference>
<feature type="compositionally biased region" description="Acidic residues" evidence="4">
    <location>
        <begin position="78"/>
        <end position="105"/>
    </location>
</feature>
<dbReference type="InterPro" id="IPR036573">
    <property type="entry name" value="CBM_sf_5/12"/>
</dbReference>
<dbReference type="PANTHER" id="PTHR22595">
    <property type="entry name" value="CHITINASE-RELATED"/>
    <property type="match status" value="1"/>
</dbReference>
<dbReference type="EMBL" id="FWPT01000013">
    <property type="protein sequence ID" value="SMA50507.1"/>
    <property type="molecule type" value="Genomic_DNA"/>
</dbReference>
<evidence type="ECO:0000259" key="6">
    <source>
        <dbReference type="SMART" id="SM00495"/>
    </source>
</evidence>
<feature type="domain" description="Chitin-binding type-3" evidence="6">
    <location>
        <begin position="109"/>
        <end position="159"/>
    </location>
</feature>
<keyword evidence="5" id="KW-0732">Signal</keyword>
<keyword evidence="1" id="KW-0378">Hydrolase</keyword>
<dbReference type="SMART" id="SM00495">
    <property type="entry name" value="ChtBD3"/>
    <property type="match status" value="2"/>
</dbReference>
<feature type="domain" description="Chitin-binding type-3" evidence="6">
    <location>
        <begin position="24"/>
        <end position="73"/>
    </location>
</feature>
<evidence type="ECO:0000256" key="4">
    <source>
        <dbReference type="SAM" id="MobiDB-lite"/>
    </source>
</evidence>
<dbReference type="InterPro" id="IPR000726">
    <property type="entry name" value="Glyco_hydro_19_cat"/>
</dbReference>
<dbReference type="GO" id="GO:0005975">
    <property type="term" value="P:carbohydrate metabolic process"/>
    <property type="evidence" value="ECO:0007669"/>
    <property type="project" value="InterPro"/>
</dbReference>
<keyword evidence="2" id="KW-0611">Plant defense</keyword>
<dbReference type="Gene3D" id="1.10.530.10">
    <property type="match status" value="1"/>
</dbReference>
<protein>
    <submittedName>
        <fullName evidence="7">Chitinase class I</fullName>
    </submittedName>
</protein>
<evidence type="ECO:0000256" key="1">
    <source>
        <dbReference type="ARBA" id="ARBA00022801"/>
    </source>
</evidence>
<dbReference type="Gene3D" id="2.10.10.20">
    <property type="entry name" value="Carbohydrate-binding module superfamily 5/12"/>
    <property type="match status" value="1"/>
</dbReference>
<dbReference type="FunFam" id="3.30.20.10:FF:000003">
    <property type="entry name" value="Chitinase"/>
    <property type="match status" value="1"/>
</dbReference>
<keyword evidence="8" id="KW-1185">Reference proteome</keyword>
<feature type="region of interest" description="Disordered" evidence="4">
    <location>
        <begin position="56"/>
        <end position="116"/>
    </location>
</feature>
<evidence type="ECO:0000256" key="3">
    <source>
        <dbReference type="ARBA" id="ARBA00023157"/>
    </source>
</evidence>
<dbReference type="CDD" id="cd12215">
    <property type="entry name" value="ChiC_BD"/>
    <property type="match status" value="1"/>
</dbReference>
<evidence type="ECO:0000256" key="5">
    <source>
        <dbReference type="SAM" id="SignalP"/>
    </source>
</evidence>
<dbReference type="Gene3D" id="3.30.20.10">
    <property type="entry name" value="Endochitinase, domain 2"/>
    <property type="match status" value="1"/>
</dbReference>
<keyword evidence="3" id="KW-1015">Disulfide bond</keyword>
<dbReference type="SUPFAM" id="SSF51055">
    <property type="entry name" value="Carbohydrate binding domain"/>
    <property type="match status" value="1"/>
</dbReference>
<reference evidence="7 8" key="1">
    <citation type="submission" date="2017-03" db="EMBL/GenBank/DDBJ databases">
        <authorList>
            <person name="Afonso C.L."/>
            <person name="Miller P.J."/>
            <person name="Scott M.A."/>
            <person name="Spackman E."/>
            <person name="Goraichik I."/>
            <person name="Dimitrov K.M."/>
            <person name="Suarez D.L."/>
            <person name="Swayne D.E."/>
        </authorList>
    </citation>
    <scope>NUCLEOTIDE SEQUENCE [LARGE SCALE GENOMIC DNA]</scope>
    <source>
        <strain evidence="7">SB41UT1</strain>
    </source>
</reference>
<sequence length="567" mass="62487">MKFKPLVLAMLVAGATLPLTAIAADAYNASQSYPAGEQVSYGGNIYKAKWWANPGQSPADSVENAWDTPWELVGPDEGGPDPDPQPDPDPEPQPDPDPEEPEEPPTGDFPAYKEGTKYNSGDVVLADGKLYRCKEGVAAWCSGAGWAYAPGSGTAWDMAWELSDGTKPPKPDPDPNPNPDGDGDDTKPPVDGDYEMTREELEAKEKEVTSSPEIQSILHSVRTLDNALVEQVKPGAASNPANVKRVEALMDAEDWEFLFPERAPEYTYEGFLKAVAKFPAFCDEYTDGRDSDAICRKSLATMFAHFAQETGGHTAWWDVPEWRQALVHVREMGWDETMMGGYNGECNPDVWQGQTWPCGKLPNGEFKSYFGRGSKQLSYNYNYGPFSQKIYGDVRTLLDNPELVADTWLNLASAVFFFMQPQTPKPSMQDVINGTWQPNEVDLRAGLVPGFGVTTMIINGGVECGGSVEVQQSVNRISYYQEFAKHFNVPVPADEKLGCSNMLHFDAGGAGAVNTYWEMDWSWNPETPDNKSYACQLVAYQTPHSVLIEGDYAKCVQKNFPDVVIVD</sequence>
<dbReference type="PANTHER" id="PTHR22595:SF79">
    <property type="entry name" value="CHITINASE 12"/>
    <property type="match status" value="1"/>
</dbReference>
<feature type="signal peptide" evidence="5">
    <location>
        <begin position="1"/>
        <end position="23"/>
    </location>
</feature>
<dbReference type="Proteomes" id="UP000196573">
    <property type="component" value="Unassembled WGS sequence"/>
</dbReference>
<dbReference type="GO" id="GO:0004568">
    <property type="term" value="F:chitinase activity"/>
    <property type="evidence" value="ECO:0007669"/>
    <property type="project" value="InterPro"/>
</dbReference>
<evidence type="ECO:0000313" key="7">
    <source>
        <dbReference type="EMBL" id="SMA50507.1"/>
    </source>
</evidence>
<dbReference type="InterPro" id="IPR023346">
    <property type="entry name" value="Lysozyme-like_dom_sf"/>
</dbReference>
<feature type="compositionally biased region" description="Basic and acidic residues" evidence="4">
    <location>
        <begin position="184"/>
        <end position="193"/>
    </location>
</feature>
<feature type="region of interest" description="Disordered" evidence="4">
    <location>
        <begin position="159"/>
        <end position="193"/>
    </location>
</feature>
<dbReference type="Pfam" id="PF00182">
    <property type="entry name" value="Glyco_hydro_19"/>
    <property type="match status" value="1"/>
</dbReference>
<dbReference type="OrthoDB" id="6018988at2"/>
<organism evidence="7 8">
    <name type="scientific">Parendozoicomonas haliclonae</name>
    <dbReference type="NCBI Taxonomy" id="1960125"/>
    <lineage>
        <taxon>Bacteria</taxon>
        <taxon>Pseudomonadati</taxon>
        <taxon>Pseudomonadota</taxon>
        <taxon>Gammaproteobacteria</taxon>
        <taxon>Oceanospirillales</taxon>
        <taxon>Endozoicomonadaceae</taxon>
        <taxon>Parendozoicomonas</taxon>
    </lineage>
</organism>
<proteinExistence type="predicted"/>
<dbReference type="AlphaFoldDB" id="A0A1X7ASX2"/>
<dbReference type="RefSeq" id="WP_087112946.1">
    <property type="nucleotide sequence ID" value="NZ_CBCSCN010000016.1"/>
</dbReference>
<gene>
    <name evidence="7" type="ORF">EHSB41UT_04318</name>
</gene>
<evidence type="ECO:0000256" key="2">
    <source>
        <dbReference type="ARBA" id="ARBA00022821"/>
    </source>
</evidence>
<dbReference type="SUPFAM" id="SSF53955">
    <property type="entry name" value="Lysozyme-like"/>
    <property type="match status" value="1"/>
</dbReference>
<dbReference type="CDD" id="cd00325">
    <property type="entry name" value="chitinase_GH19"/>
    <property type="match status" value="1"/>
</dbReference>